<dbReference type="Gene3D" id="3.40.50.10190">
    <property type="entry name" value="BRCT domain"/>
    <property type="match status" value="1"/>
</dbReference>
<protein>
    <submittedName>
        <fullName evidence="2">NAD-dependent DNA ligase</fullName>
    </submittedName>
</protein>
<keyword evidence="3" id="KW-1185">Reference proteome</keyword>
<name>A0ABR4VPC9_9GAMM</name>
<feature type="domain" description="BRCT" evidence="1">
    <location>
        <begin position="208"/>
        <end position="288"/>
    </location>
</feature>
<comment type="caution">
    <text evidence="2">The sequence shown here is derived from an EMBL/GenBank/DDBJ whole genome shotgun (WGS) entry which is preliminary data.</text>
</comment>
<evidence type="ECO:0000259" key="1">
    <source>
        <dbReference type="PROSITE" id="PS50172"/>
    </source>
</evidence>
<dbReference type="EMBL" id="JQOF01000009">
    <property type="protein sequence ID" value="KGA41239.1"/>
    <property type="molecule type" value="Genomic_DNA"/>
</dbReference>
<evidence type="ECO:0000313" key="3">
    <source>
        <dbReference type="Proteomes" id="UP000029447"/>
    </source>
</evidence>
<dbReference type="InterPro" id="IPR001357">
    <property type="entry name" value="BRCT_dom"/>
</dbReference>
<dbReference type="InterPro" id="IPR036420">
    <property type="entry name" value="BRCT_dom_sf"/>
</dbReference>
<gene>
    <name evidence="2" type="ORF">KU75_12960</name>
</gene>
<dbReference type="SUPFAM" id="SSF52113">
    <property type="entry name" value="BRCT domain"/>
    <property type="match status" value="1"/>
</dbReference>
<dbReference type="RefSeq" id="WP_039490536.1">
    <property type="nucleotide sequence ID" value="NZ_JQOF01000009.1"/>
</dbReference>
<reference evidence="2 3" key="1">
    <citation type="submission" date="2014-08" db="EMBL/GenBank/DDBJ databases">
        <title>Genome sequences of NCPPB Pectobacterium isolates.</title>
        <authorList>
            <person name="Glover R.H."/>
            <person name="Sapp M."/>
            <person name="Elphinstone J."/>
        </authorList>
    </citation>
    <scope>NUCLEOTIDE SEQUENCE [LARGE SCALE GENOMIC DNA]</scope>
    <source>
        <strain evidence="2 3">NCPPB3841</strain>
    </source>
</reference>
<sequence>MTDENNIEIFNYKRNKEKLLINLINIIEGINSDGKIDDKEVLFLDVWLKESELINKNYCVKMLSHRIADILADGVIEPHELKFLKADLIKVQKDLSDLPELDLYSEEADKHLLEGLCKGMLANHQLNDSEVKYLNWWLTSNGVLKVNYPGKELYALVKRILDDGIITPEEREELKQALIAFTGSDIDNGIVDGLSTSLPVDDIDSLNLTGAVVCLTGDFLYGKRAVCKEAIELAGGKVVDNITLKLDYLIIGTLSCKHWRYQAHGRKIEKAIDYRDNRGAALKILSEEQWQSYLG</sequence>
<dbReference type="PROSITE" id="PS50172">
    <property type="entry name" value="BRCT"/>
    <property type="match status" value="1"/>
</dbReference>
<proteinExistence type="predicted"/>
<dbReference type="Proteomes" id="UP000029447">
    <property type="component" value="Unassembled WGS sequence"/>
</dbReference>
<keyword evidence="2" id="KW-0436">Ligase</keyword>
<evidence type="ECO:0000313" key="2">
    <source>
        <dbReference type="EMBL" id="KGA41239.1"/>
    </source>
</evidence>
<accession>A0ABR4VPC9</accession>
<dbReference type="CDD" id="cd17748">
    <property type="entry name" value="BRCT_DNA_ligase_like"/>
    <property type="match status" value="1"/>
</dbReference>
<dbReference type="GO" id="GO:0016874">
    <property type="term" value="F:ligase activity"/>
    <property type="evidence" value="ECO:0007669"/>
    <property type="project" value="UniProtKB-KW"/>
</dbReference>
<organism evidence="2 3">
    <name type="scientific">Pectobacterium odoriferum</name>
    <dbReference type="NCBI Taxonomy" id="78398"/>
    <lineage>
        <taxon>Bacteria</taxon>
        <taxon>Pseudomonadati</taxon>
        <taxon>Pseudomonadota</taxon>
        <taxon>Gammaproteobacteria</taxon>
        <taxon>Enterobacterales</taxon>
        <taxon>Pectobacteriaceae</taxon>
        <taxon>Pectobacterium</taxon>
    </lineage>
</organism>